<protein>
    <submittedName>
        <fullName evidence="3">SRPBCC family protein</fullName>
    </submittedName>
</protein>
<accession>A0ABW0JP78</accession>
<dbReference type="CDD" id="cd07818">
    <property type="entry name" value="SRPBCC_1"/>
    <property type="match status" value="1"/>
</dbReference>
<dbReference type="RefSeq" id="WP_377306489.1">
    <property type="nucleotide sequence ID" value="NZ_JBHSMK010000009.1"/>
</dbReference>
<evidence type="ECO:0000256" key="2">
    <source>
        <dbReference type="SAM" id="Phobius"/>
    </source>
</evidence>
<comment type="caution">
    <text evidence="3">The sequence shown here is derived from an EMBL/GenBank/DDBJ whole genome shotgun (WGS) entry which is preliminary data.</text>
</comment>
<dbReference type="InterPro" id="IPR019587">
    <property type="entry name" value="Polyketide_cyclase/dehydratase"/>
</dbReference>
<evidence type="ECO:0000256" key="1">
    <source>
        <dbReference type="SAM" id="MobiDB-lite"/>
    </source>
</evidence>
<feature type="transmembrane region" description="Helical" evidence="2">
    <location>
        <begin position="37"/>
        <end position="57"/>
    </location>
</feature>
<sequence length="211" mass="23179">MDDQLRERPVTPRLGLSGISGNRWHHRTSTPRPELPMFKIILIIVVVLIVAVLAFAATRPGTFKLERATTIKASPEKILAFINDFSRWTVWSPWEKLDPALKRSYGGAASGPGAIYEWQGNSKVGQGRMEILASSALATSIKLDFIKPFEAHNIADFTLVPQGDSTTITWAMHGSNSFIAKLMHLFFNMDKLVGADFARGLANLKAAAEGS</sequence>
<dbReference type="EMBL" id="JBHSMK010000009">
    <property type="protein sequence ID" value="MFC5437897.1"/>
    <property type="molecule type" value="Genomic_DNA"/>
</dbReference>
<feature type="compositionally biased region" description="Basic and acidic residues" evidence="1">
    <location>
        <begin position="1"/>
        <end position="10"/>
    </location>
</feature>
<evidence type="ECO:0000313" key="4">
    <source>
        <dbReference type="Proteomes" id="UP001596013"/>
    </source>
</evidence>
<keyword evidence="2" id="KW-0812">Transmembrane</keyword>
<dbReference type="SUPFAM" id="SSF55961">
    <property type="entry name" value="Bet v1-like"/>
    <property type="match status" value="1"/>
</dbReference>
<feature type="region of interest" description="Disordered" evidence="1">
    <location>
        <begin position="1"/>
        <end position="29"/>
    </location>
</feature>
<reference evidence="4" key="1">
    <citation type="journal article" date="2019" name="Int. J. Syst. Evol. Microbiol.">
        <title>The Global Catalogue of Microorganisms (GCM) 10K type strain sequencing project: providing services to taxonomists for standard genome sequencing and annotation.</title>
        <authorList>
            <consortium name="The Broad Institute Genomics Platform"/>
            <consortium name="The Broad Institute Genome Sequencing Center for Infectious Disease"/>
            <person name="Wu L."/>
            <person name="Ma J."/>
        </authorList>
    </citation>
    <scope>NUCLEOTIDE SEQUENCE [LARGE SCALE GENOMIC DNA]</scope>
    <source>
        <strain evidence="4">JCM 17130</strain>
    </source>
</reference>
<keyword evidence="4" id="KW-1185">Reference proteome</keyword>
<keyword evidence="2" id="KW-1133">Transmembrane helix</keyword>
<organism evidence="3 4">
    <name type="scientific">Rhodanobacter umsongensis</name>
    <dbReference type="NCBI Taxonomy" id="633153"/>
    <lineage>
        <taxon>Bacteria</taxon>
        <taxon>Pseudomonadati</taxon>
        <taxon>Pseudomonadota</taxon>
        <taxon>Gammaproteobacteria</taxon>
        <taxon>Lysobacterales</taxon>
        <taxon>Rhodanobacteraceae</taxon>
        <taxon>Rhodanobacter</taxon>
    </lineage>
</organism>
<keyword evidence="2" id="KW-0472">Membrane</keyword>
<dbReference type="Gene3D" id="3.30.530.20">
    <property type="match status" value="1"/>
</dbReference>
<proteinExistence type="predicted"/>
<dbReference type="Proteomes" id="UP001596013">
    <property type="component" value="Unassembled WGS sequence"/>
</dbReference>
<gene>
    <name evidence="3" type="ORF">ACFPME_15150</name>
</gene>
<name>A0ABW0JP78_9GAMM</name>
<dbReference type="Pfam" id="PF10604">
    <property type="entry name" value="Polyketide_cyc2"/>
    <property type="match status" value="1"/>
</dbReference>
<evidence type="ECO:0000313" key="3">
    <source>
        <dbReference type="EMBL" id="MFC5437897.1"/>
    </source>
</evidence>
<dbReference type="InterPro" id="IPR023393">
    <property type="entry name" value="START-like_dom_sf"/>
</dbReference>